<keyword evidence="13" id="KW-1185">Reference proteome</keyword>
<comment type="subcellular location">
    <subcellularLocation>
        <location evidence="1">Cell membrane</location>
        <topology evidence="1">Multi-pass membrane protein</topology>
    </subcellularLocation>
    <subcellularLocation>
        <location evidence="8">Membrane</location>
        <topology evidence="8">Multi-pass membrane protein</topology>
    </subcellularLocation>
</comment>
<dbReference type="RefSeq" id="WP_111341163.1">
    <property type="nucleotide sequence ID" value="NZ_QHHQ01000001.1"/>
</dbReference>
<gene>
    <name evidence="12" type="ORF">DLJ53_00145</name>
</gene>
<evidence type="ECO:0000259" key="11">
    <source>
        <dbReference type="Pfam" id="PF01618"/>
    </source>
</evidence>
<keyword evidence="2 8" id="KW-0813">Transport</keyword>
<dbReference type="EMBL" id="QHHQ01000001">
    <property type="protein sequence ID" value="RAI02986.1"/>
    <property type="molecule type" value="Genomic_DNA"/>
</dbReference>
<evidence type="ECO:0000256" key="7">
    <source>
        <dbReference type="ARBA" id="ARBA00023136"/>
    </source>
</evidence>
<feature type="domain" description="MotA/TolQ/ExbB proton channel" evidence="11">
    <location>
        <begin position="85"/>
        <end position="201"/>
    </location>
</feature>
<dbReference type="InterPro" id="IPR002898">
    <property type="entry name" value="MotA_ExbB_proton_chnl"/>
</dbReference>
<evidence type="ECO:0000313" key="13">
    <source>
        <dbReference type="Proteomes" id="UP000249590"/>
    </source>
</evidence>
<dbReference type="GO" id="GO:0017038">
    <property type="term" value="P:protein import"/>
    <property type="evidence" value="ECO:0007669"/>
    <property type="project" value="TreeGrafter"/>
</dbReference>
<sequence>MDGIRDILSSVEFNGLADLLELGGPVVLLLLGLSVAVATIALAKIIAFVTAGVGRHQPAREAVQLYLAGDAPAARRRASGPVSAQIVRYAIDASAAMAPEAARDATEAVAILRLHRLRAMTGLLDIIAQIAPLLGLFGTVLGMIEAFRALEDRGASVDPSVLAGGIWVALLTTAVGLAVAMPASVLTAWFEGRLESEEIAIEGLVTALFTGALPEERPGRRGRGAHEADTVPPAGPATGSPRPRRPIRSR</sequence>
<feature type="transmembrane region" description="Helical" evidence="10">
    <location>
        <begin position="26"/>
        <end position="51"/>
    </location>
</feature>
<evidence type="ECO:0000256" key="4">
    <source>
        <dbReference type="ARBA" id="ARBA00022692"/>
    </source>
</evidence>
<comment type="caution">
    <text evidence="12">The sequence shown here is derived from an EMBL/GenBank/DDBJ whole genome shotgun (WGS) entry which is preliminary data.</text>
</comment>
<organism evidence="12 13">
    <name type="scientific">Acuticoccus sediminis</name>
    <dbReference type="NCBI Taxonomy" id="2184697"/>
    <lineage>
        <taxon>Bacteria</taxon>
        <taxon>Pseudomonadati</taxon>
        <taxon>Pseudomonadota</taxon>
        <taxon>Alphaproteobacteria</taxon>
        <taxon>Hyphomicrobiales</taxon>
        <taxon>Amorphaceae</taxon>
        <taxon>Acuticoccus</taxon>
    </lineage>
</organism>
<keyword evidence="3" id="KW-1003">Cell membrane</keyword>
<dbReference type="InterPro" id="IPR050790">
    <property type="entry name" value="ExbB/TolQ_transport"/>
</dbReference>
<evidence type="ECO:0000256" key="1">
    <source>
        <dbReference type="ARBA" id="ARBA00004651"/>
    </source>
</evidence>
<dbReference type="Pfam" id="PF01618">
    <property type="entry name" value="MotA_ExbB"/>
    <property type="match status" value="1"/>
</dbReference>
<dbReference type="GO" id="GO:0005886">
    <property type="term" value="C:plasma membrane"/>
    <property type="evidence" value="ECO:0007669"/>
    <property type="project" value="UniProtKB-SubCell"/>
</dbReference>
<evidence type="ECO:0000256" key="6">
    <source>
        <dbReference type="ARBA" id="ARBA00022989"/>
    </source>
</evidence>
<evidence type="ECO:0000256" key="8">
    <source>
        <dbReference type="RuleBase" id="RU004057"/>
    </source>
</evidence>
<evidence type="ECO:0000256" key="9">
    <source>
        <dbReference type="SAM" id="MobiDB-lite"/>
    </source>
</evidence>
<evidence type="ECO:0000256" key="5">
    <source>
        <dbReference type="ARBA" id="ARBA00022927"/>
    </source>
</evidence>
<evidence type="ECO:0000256" key="10">
    <source>
        <dbReference type="SAM" id="Phobius"/>
    </source>
</evidence>
<name>A0A8B2NYM0_9HYPH</name>
<feature type="region of interest" description="Disordered" evidence="9">
    <location>
        <begin position="215"/>
        <end position="250"/>
    </location>
</feature>
<keyword evidence="4 10" id="KW-0812">Transmembrane</keyword>
<evidence type="ECO:0000256" key="3">
    <source>
        <dbReference type="ARBA" id="ARBA00022475"/>
    </source>
</evidence>
<dbReference type="PANTHER" id="PTHR30625:SF15">
    <property type="entry name" value="BIOPOLYMER TRANSPORT PROTEIN EXBB"/>
    <property type="match status" value="1"/>
</dbReference>
<dbReference type="Proteomes" id="UP000249590">
    <property type="component" value="Unassembled WGS sequence"/>
</dbReference>
<comment type="similarity">
    <text evidence="8">Belongs to the exbB/tolQ family.</text>
</comment>
<evidence type="ECO:0000313" key="12">
    <source>
        <dbReference type="EMBL" id="RAI02986.1"/>
    </source>
</evidence>
<reference evidence="12 13" key="1">
    <citation type="submission" date="2018-05" db="EMBL/GenBank/DDBJ databases">
        <title>Acuticoccus sediminis sp. nov., isolated from deep-sea sediment of Indian Ocean.</title>
        <authorList>
            <person name="Liu X."/>
            <person name="Lai Q."/>
            <person name="Du Y."/>
            <person name="Sun F."/>
            <person name="Zhang X."/>
            <person name="Wang S."/>
            <person name="Shao Z."/>
        </authorList>
    </citation>
    <scope>NUCLEOTIDE SEQUENCE [LARGE SCALE GENOMIC DNA]</scope>
    <source>
        <strain evidence="12 13">PTG4-2</strain>
    </source>
</reference>
<proteinExistence type="inferred from homology"/>
<feature type="transmembrane region" description="Helical" evidence="10">
    <location>
        <begin position="123"/>
        <end position="144"/>
    </location>
</feature>
<protein>
    <submittedName>
        <fullName evidence="12">MotA/TolQ/ExbB proton channel family protein</fullName>
    </submittedName>
</protein>
<dbReference type="AlphaFoldDB" id="A0A8B2NYM0"/>
<accession>A0A8B2NYM0</accession>
<feature type="compositionally biased region" description="Basic and acidic residues" evidence="9">
    <location>
        <begin position="215"/>
        <end position="229"/>
    </location>
</feature>
<keyword evidence="6 10" id="KW-1133">Transmembrane helix</keyword>
<dbReference type="OrthoDB" id="4045at2"/>
<dbReference type="PANTHER" id="PTHR30625">
    <property type="entry name" value="PROTEIN TOLQ"/>
    <property type="match status" value="1"/>
</dbReference>
<feature type="transmembrane region" description="Helical" evidence="10">
    <location>
        <begin position="164"/>
        <end position="190"/>
    </location>
</feature>
<keyword evidence="7 10" id="KW-0472">Membrane</keyword>
<keyword evidence="5 8" id="KW-0653">Protein transport</keyword>
<evidence type="ECO:0000256" key="2">
    <source>
        <dbReference type="ARBA" id="ARBA00022448"/>
    </source>
</evidence>